<feature type="chain" id="PRO_5040751793" description="VWA domain-containing protein" evidence="2">
    <location>
        <begin position="18"/>
        <end position="442"/>
    </location>
</feature>
<protein>
    <recommendedName>
        <fullName evidence="5">VWA domain-containing protein</fullName>
    </recommendedName>
</protein>
<feature type="compositionally biased region" description="Low complexity" evidence="1">
    <location>
        <begin position="41"/>
        <end position="54"/>
    </location>
</feature>
<evidence type="ECO:0000313" key="3">
    <source>
        <dbReference type="EMBL" id="MCY1012904.1"/>
    </source>
</evidence>
<feature type="region of interest" description="Disordered" evidence="1">
    <location>
        <begin position="25"/>
        <end position="75"/>
    </location>
</feature>
<accession>A0A9X3EYW9</accession>
<dbReference type="Proteomes" id="UP001150924">
    <property type="component" value="Unassembled WGS sequence"/>
</dbReference>
<dbReference type="RefSeq" id="WP_267776472.1">
    <property type="nucleotide sequence ID" value="NZ_JAPNKE010000002.1"/>
</dbReference>
<evidence type="ECO:0000256" key="1">
    <source>
        <dbReference type="SAM" id="MobiDB-lite"/>
    </source>
</evidence>
<keyword evidence="2" id="KW-0732">Signal</keyword>
<keyword evidence="4" id="KW-1185">Reference proteome</keyword>
<comment type="caution">
    <text evidence="3">The sequence shown here is derived from an EMBL/GenBank/DDBJ whole genome shotgun (WGS) entry which is preliminary data.</text>
</comment>
<evidence type="ECO:0008006" key="5">
    <source>
        <dbReference type="Google" id="ProtNLM"/>
    </source>
</evidence>
<name>A0A9X3EYW9_9BACT</name>
<organism evidence="3 4">
    <name type="scientific">Nannocystis pusilla</name>
    <dbReference type="NCBI Taxonomy" id="889268"/>
    <lineage>
        <taxon>Bacteria</taxon>
        <taxon>Pseudomonadati</taxon>
        <taxon>Myxococcota</taxon>
        <taxon>Polyangia</taxon>
        <taxon>Nannocystales</taxon>
        <taxon>Nannocystaceae</taxon>
        <taxon>Nannocystis</taxon>
    </lineage>
</organism>
<dbReference type="PROSITE" id="PS51257">
    <property type="entry name" value="PROKAR_LIPOPROTEIN"/>
    <property type="match status" value="1"/>
</dbReference>
<reference evidence="3" key="1">
    <citation type="submission" date="2022-11" db="EMBL/GenBank/DDBJ databases">
        <title>Minimal conservation of predation-associated metabolite biosynthetic gene clusters underscores biosynthetic potential of Myxococcota including descriptions for ten novel species: Archangium lansinium sp. nov., Myxococcus landrumus sp. nov., Nannocystis bai.</title>
        <authorList>
            <person name="Ahearne A."/>
            <person name="Stevens C."/>
            <person name="Phillips K."/>
        </authorList>
    </citation>
    <scope>NUCLEOTIDE SEQUENCE</scope>
    <source>
        <strain evidence="3">Na p29</strain>
    </source>
</reference>
<sequence>MTRLPLTLSLLLPLVAACELKGITLTGGPPDEETTGGGSSGNSSVDPSATTAIDPTDDPTSDTTDGTTGEPPPVPAVDILFVIDNSGSMARHQSLLASSMPALLSDLDGADLRIAVTTTDTGNPRCPNAQTLPEGGKFVLRSCIDAAAEGEFEFNGQDFSTACTNKCSFTGVDFTITPTITAVDPEPKPRAWIERTGGDRNIPIDLVDALACALPQGVKGCGFESPLQAMYMALALSSSPDSPTNYGFLRPEADLRIIIVTDEADCSYAPEFDDIFTSNKVFWENPDRPDATSAVCFNAGVKCEGAGPNYASCESEDFADDGSPTADPAQAVLHPVSNYVQVLQDIQAGKTGGATVRLFAVAGVPVGFESGNVPLTYADDPDPAQQELFGIGPGCVVPTDETVIAIPPTRLLSVAEALGTPQVFSICEGSYDAAMIAAGAAP</sequence>
<feature type="signal peptide" evidence="2">
    <location>
        <begin position="1"/>
        <end position="17"/>
    </location>
</feature>
<dbReference type="EMBL" id="JAPNKE010000002">
    <property type="protein sequence ID" value="MCY1012904.1"/>
    <property type="molecule type" value="Genomic_DNA"/>
</dbReference>
<proteinExistence type="predicted"/>
<dbReference type="AlphaFoldDB" id="A0A9X3EYW9"/>
<gene>
    <name evidence="3" type="ORF">OV079_46685</name>
</gene>
<evidence type="ECO:0000256" key="2">
    <source>
        <dbReference type="SAM" id="SignalP"/>
    </source>
</evidence>
<evidence type="ECO:0000313" key="4">
    <source>
        <dbReference type="Proteomes" id="UP001150924"/>
    </source>
</evidence>